<dbReference type="Gene3D" id="2.30.180.10">
    <property type="entry name" value="FAS1 domain"/>
    <property type="match status" value="1"/>
</dbReference>
<proteinExistence type="predicted"/>
<dbReference type="InterPro" id="IPR000782">
    <property type="entry name" value="FAS1_domain"/>
</dbReference>
<accession>A0A6P5WDV3</accession>
<protein>
    <submittedName>
        <fullName evidence="3">Uncharacterized protein LOC34618009</fullName>
    </submittedName>
</protein>
<dbReference type="Proteomes" id="UP000515125">
    <property type="component" value="Unplaced"/>
</dbReference>
<gene>
    <name evidence="3" type="primary">LOC34618009</name>
</gene>
<name>A0A6P5WDV3_9EIME</name>
<evidence type="ECO:0000313" key="3">
    <source>
        <dbReference type="RefSeq" id="XP_022591298.2"/>
    </source>
</evidence>
<keyword evidence="2" id="KW-1185">Reference proteome</keyword>
<dbReference type="OrthoDB" id="286301at2759"/>
<dbReference type="InterPro" id="IPR036378">
    <property type="entry name" value="FAS1_dom_sf"/>
</dbReference>
<dbReference type="GeneID" id="34618009"/>
<reference evidence="3" key="1">
    <citation type="submission" date="2025-08" db="UniProtKB">
        <authorList>
            <consortium name="RefSeq"/>
        </authorList>
    </citation>
    <scope>IDENTIFICATION</scope>
</reference>
<dbReference type="PROSITE" id="PS50213">
    <property type="entry name" value="FAS1"/>
    <property type="match status" value="1"/>
</dbReference>
<evidence type="ECO:0000259" key="1">
    <source>
        <dbReference type="PROSITE" id="PS50213"/>
    </source>
</evidence>
<dbReference type="SUPFAM" id="SSF82153">
    <property type="entry name" value="FAS1 domain"/>
    <property type="match status" value="1"/>
</dbReference>
<dbReference type="AlphaFoldDB" id="A0A6P5WDV3"/>
<sequence length="621" mass="66451">MEVFTRLSGAPPLFTRAPACAAPRRCHPLPCNSSRRCTAMQTSAAPVTHPVWPPFGSLQTKGCEDGLSSVSQRRHYSRAGGMRHPRARRASTDPDVLNRKGVWALERRTYRRGLLQLLLQHKTRAAAFAAIASALPHCIHVLSLPGPFTLFVPVDTGFEFSLSPNSLRKVAARLQLLAASDPATAASLQCYAFPAFPRHLEHPEMETLLQQQRQLTPAAAAAAAEAAREKLALLIKAHIVPGALPLKRILTHPSQDPAEADAAAADSSAAAGSAAVTELHALLGGAGAGAFAVGPSLGGDLLRIRKEVSLATAAAALRTGSSNISPIVLQQHQRQQQPQKQQQQLGQGLFRVYVEGARLLQGDLRAANGIVHFIDRPIIPSALLLEIKAYGAGCKSPCVLQSICPPLSLQWGRLLLERARPYTPNKDWRSWRSSLSSSSLSGIELFGWEKGKGLALYSAFMASTKVYEIGTSVQGQSKFEGKQLSPRWKVSHFFQKATGFSASGVQELLRGADSGPIAQFIDHGAIADFSLWSPSRNCVRGPGRGVVLACAASSASAFVRLLLITKGVKRSDLTRAIHFGVWASRRLAAAAGFPRVYTMAGVSPLWSPSVLSSSSSLARPS</sequence>
<feature type="domain" description="FAS1" evidence="1">
    <location>
        <begin position="112"/>
        <end position="378"/>
    </location>
</feature>
<organism evidence="2 3">
    <name type="scientific">Cyclospora cayetanensis</name>
    <dbReference type="NCBI Taxonomy" id="88456"/>
    <lineage>
        <taxon>Eukaryota</taxon>
        <taxon>Sar</taxon>
        <taxon>Alveolata</taxon>
        <taxon>Apicomplexa</taxon>
        <taxon>Conoidasida</taxon>
        <taxon>Coccidia</taxon>
        <taxon>Eucoccidiorida</taxon>
        <taxon>Eimeriorina</taxon>
        <taxon>Eimeriidae</taxon>
        <taxon>Cyclospora</taxon>
    </lineage>
</organism>
<dbReference type="RefSeq" id="XP_022591298.2">
    <property type="nucleotide sequence ID" value="XM_022731354.2"/>
</dbReference>
<evidence type="ECO:0000313" key="2">
    <source>
        <dbReference type="Proteomes" id="UP000515125"/>
    </source>
</evidence>